<dbReference type="PANTHER" id="PTHR33104:SF2">
    <property type="entry name" value="CXC3 LIKE CYSTEINE CLUSTER DOMAIN-CONTAINING PROTEIN"/>
    <property type="match status" value="1"/>
</dbReference>
<feature type="compositionally biased region" description="Acidic residues" evidence="1">
    <location>
        <begin position="839"/>
        <end position="848"/>
    </location>
</feature>
<dbReference type="OrthoDB" id="2682806at2759"/>
<feature type="region of interest" description="Disordered" evidence="1">
    <location>
        <begin position="826"/>
        <end position="853"/>
    </location>
</feature>
<evidence type="ECO:0000313" key="4">
    <source>
        <dbReference type="Proteomes" id="UP000297245"/>
    </source>
</evidence>
<dbReference type="InterPro" id="IPR040521">
    <property type="entry name" value="KDZ"/>
</dbReference>
<dbReference type="EMBL" id="ML179125">
    <property type="protein sequence ID" value="THU99043.1"/>
    <property type="molecule type" value="Genomic_DNA"/>
</dbReference>
<feature type="domain" description="CxC2-like cysteine cluster KDZ transposase-associated" evidence="2">
    <location>
        <begin position="97"/>
        <end position="204"/>
    </location>
</feature>
<sequence>MWCHPQDQPLKEWIPYRDEYLSELLRLEGRGDVEKDECPWCGEPSEDEDGEHIPFYRCVQCFGEDLMCKTCCVKRHEANPLHVIEKWNGYFFEEISLKSLGLVVYLGAHKCGEVCNQPRMLGSFTVIHVNGLHDICLAYCNCDKLRAGEWRQQLIRRQWYPATHIDPRTCATFEALNHFHIMTLQGKVNAYDYYNGLEKLRNNANLKKTKDRFKAFTRVMRQWRHLKMLKRAGRGNDATRPVEATTNGELGIPCIACPRVGVNLPPNWQDAALAEKFKYFLFLAIDACFRLKRRMVSSEARDPALGSGWSYMVEDKPFRAYLLSITDQDEMCTCSGLAALQQANTKFSRGYATTGVGVGVCARHEFVQRNGAVDLQKGERYANMDCAWASSLRHHDHRLTKVQSYDIVCQWCKKLVDRLKKLPPLVRLNLVLHVVFFVIPKLHIYGHQMLCQLTYSLNWLKGAGRTDGEGVERPWAHMGPVATSTRDMGPGSRHDTLDDHWNHWNFVKMIGLGSLLLRRLLTAIYERQIHVKALKEFSESQGDVTKEWMGLINDWEDELSLLPDQRGKPNPFEMPESGLTEAEIKLELTTLEAEQERAGIPPIHNVSPTSFISQGLDIEEQQQILKLDLKANRFETTLQKTALIQQRTKILRAIGKFRSVQATYMPGALQFLAKSPGSVSTANTDAPGASSSTSVELPEDIPLCLPSALPEAYHAEGCRPGLFEIEQKLREGQLRTSLNQLRNHLHMKSRLLTYRTTNVAHQGAVTRSKAIFNRNQKQIDQCTSKYQTAWAAMGKLVGEDRLKWRKLEKGDVRLMDSGADRAIGIMRKKKGKRSKEVEKDDDETDNSDSELAKEPTLAERIKDVRNRVGEGTREVSWIWKEGGTGEAVDDATLEEIIRVEWCKTYARAMRWEEEVSLVKEEMRRCLVSLEHNAIQWDNRREYEGPMARGSAESKEEWTSLGSYVGPFSVGTDSFHKEGIRAYAYSQAALYRSLASRFRRLWSGLGEKEREIEEGIDISQVIRRSTANANDLDGEEDDEPLEQMRSEDVEMVVDLEDDEEDV</sequence>
<organism evidence="3 4">
    <name type="scientific">Dendrothele bispora (strain CBS 962.96)</name>
    <dbReference type="NCBI Taxonomy" id="1314807"/>
    <lineage>
        <taxon>Eukaryota</taxon>
        <taxon>Fungi</taxon>
        <taxon>Dikarya</taxon>
        <taxon>Basidiomycota</taxon>
        <taxon>Agaricomycotina</taxon>
        <taxon>Agaricomycetes</taxon>
        <taxon>Agaricomycetidae</taxon>
        <taxon>Agaricales</taxon>
        <taxon>Agaricales incertae sedis</taxon>
        <taxon>Dendrothele</taxon>
    </lineage>
</organism>
<evidence type="ECO:0000259" key="2">
    <source>
        <dbReference type="Pfam" id="PF18803"/>
    </source>
</evidence>
<feature type="compositionally biased region" description="Acidic residues" evidence="1">
    <location>
        <begin position="1031"/>
        <end position="1040"/>
    </location>
</feature>
<dbReference type="Proteomes" id="UP000297245">
    <property type="component" value="Unassembled WGS sequence"/>
</dbReference>
<evidence type="ECO:0000313" key="3">
    <source>
        <dbReference type="EMBL" id="THU99043.1"/>
    </source>
</evidence>
<evidence type="ECO:0000256" key="1">
    <source>
        <dbReference type="SAM" id="MobiDB-lite"/>
    </source>
</evidence>
<name>A0A4S8MAT2_DENBC</name>
<protein>
    <recommendedName>
        <fullName evidence="2">CxC2-like cysteine cluster KDZ transposase-associated domain-containing protein</fullName>
    </recommendedName>
</protein>
<proteinExistence type="predicted"/>
<reference evidence="3 4" key="1">
    <citation type="journal article" date="2019" name="Nat. Ecol. Evol.">
        <title>Megaphylogeny resolves global patterns of mushroom evolution.</title>
        <authorList>
            <person name="Varga T."/>
            <person name="Krizsan K."/>
            <person name="Foldi C."/>
            <person name="Dima B."/>
            <person name="Sanchez-Garcia M."/>
            <person name="Sanchez-Ramirez S."/>
            <person name="Szollosi G.J."/>
            <person name="Szarkandi J.G."/>
            <person name="Papp V."/>
            <person name="Albert L."/>
            <person name="Andreopoulos W."/>
            <person name="Angelini C."/>
            <person name="Antonin V."/>
            <person name="Barry K.W."/>
            <person name="Bougher N.L."/>
            <person name="Buchanan P."/>
            <person name="Buyck B."/>
            <person name="Bense V."/>
            <person name="Catcheside P."/>
            <person name="Chovatia M."/>
            <person name="Cooper J."/>
            <person name="Damon W."/>
            <person name="Desjardin D."/>
            <person name="Finy P."/>
            <person name="Geml J."/>
            <person name="Haridas S."/>
            <person name="Hughes K."/>
            <person name="Justo A."/>
            <person name="Karasinski D."/>
            <person name="Kautmanova I."/>
            <person name="Kiss B."/>
            <person name="Kocsube S."/>
            <person name="Kotiranta H."/>
            <person name="LaButti K.M."/>
            <person name="Lechner B.E."/>
            <person name="Liimatainen K."/>
            <person name="Lipzen A."/>
            <person name="Lukacs Z."/>
            <person name="Mihaltcheva S."/>
            <person name="Morgado L.N."/>
            <person name="Niskanen T."/>
            <person name="Noordeloos M.E."/>
            <person name="Ohm R.A."/>
            <person name="Ortiz-Santana B."/>
            <person name="Ovrebo C."/>
            <person name="Racz N."/>
            <person name="Riley R."/>
            <person name="Savchenko A."/>
            <person name="Shiryaev A."/>
            <person name="Soop K."/>
            <person name="Spirin V."/>
            <person name="Szebenyi C."/>
            <person name="Tomsovsky M."/>
            <person name="Tulloss R.E."/>
            <person name="Uehling J."/>
            <person name="Grigoriev I.V."/>
            <person name="Vagvolgyi C."/>
            <person name="Papp T."/>
            <person name="Martin F.M."/>
            <person name="Miettinen O."/>
            <person name="Hibbett D.S."/>
            <person name="Nagy L.G."/>
        </authorList>
    </citation>
    <scope>NUCLEOTIDE SEQUENCE [LARGE SCALE GENOMIC DNA]</scope>
    <source>
        <strain evidence="3 4">CBS 962.96</strain>
    </source>
</reference>
<dbReference type="PANTHER" id="PTHR33104">
    <property type="entry name" value="SI:DKEY-29D5.2"/>
    <property type="match status" value="1"/>
</dbReference>
<dbReference type="AlphaFoldDB" id="A0A4S8MAT2"/>
<dbReference type="Pfam" id="PF18803">
    <property type="entry name" value="CxC2"/>
    <property type="match status" value="1"/>
</dbReference>
<keyword evidence="4" id="KW-1185">Reference proteome</keyword>
<dbReference type="Pfam" id="PF18758">
    <property type="entry name" value="KDZ"/>
    <property type="match status" value="1"/>
</dbReference>
<dbReference type="InterPro" id="IPR041457">
    <property type="entry name" value="CxC2_KDZ-assoc"/>
</dbReference>
<accession>A0A4S8MAT2</accession>
<feature type="region of interest" description="Disordered" evidence="1">
    <location>
        <begin position="1024"/>
        <end position="1046"/>
    </location>
</feature>
<gene>
    <name evidence="3" type="ORF">K435DRAFT_659660</name>
</gene>